<feature type="non-terminal residue" evidence="2">
    <location>
        <position position="1"/>
    </location>
</feature>
<evidence type="ECO:0000259" key="1">
    <source>
        <dbReference type="Pfam" id="PF00109"/>
    </source>
</evidence>
<dbReference type="SUPFAM" id="SSF53901">
    <property type="entry name" value="Thiolase-like"/>
    <property type="match status" value="1"/>
</dbReference>
<dbReference type="InterPro" id="IPR016039">
    <property type="entry name" value="Thiolase-like"/>
</dbReference>
<protein>
    <recommendedName>
        <fullName evidence="1">Beta-ketoacyl synthase-like N-terminal domain-containing protein</fullName>
    </recommendedName>
</protein>
<reference evidence="2" key="1">
    <citation type="submission" date="2018-05" db="EMBL/GenBank/DDBJ databases">
        <authorList>
            <person name="Lanie J.A."/>
            <person name="Ng W.-L."/>
            <person name="Kazmierczak K.M."/>
            <person name="Andrzejewski T.M."/>
            <person name="Davidsen T.M."/>
            <person name="Wayne K.J."/>
            <person name="Tettelin H."/>
            <person name="Glass J.I."/>
            <person name="Rusch D."/>
            <person name="Podicherti R."/>
            <person name="Tsui H.-C.T."/>
            <person name="Winkler M.E."/>
        </authorList>
    </citation>
    <scope>NUCLEOTIDE SEQUENCE</scope>
</reference>
<name>A0A383AIS9_9ZZZZ</name>
<dbReference type="AlphaFoldDB" id="A0A383AIS9"/>
<evidence type="ECO:0000313" key="2">
    <source>
        <dbReference type="EMBL" id="SVE07481.1"/>
    </source>
</evidence>
<dbReference type="Gene3D" id="3.40.47.10">
    <property type="match status" value="1"/>
</dbReference>
<dbReference type="EMBL" id="UINC01192368">
    <property type="protein sequence ID" value="SVE07481.1"/>
    <property type="molecule type" value="Genomic_DNA"/>
</dbReference>
<dbReference type="GO" id="GO:0016746">
    <property type="term" value="F:acyltransferase activity"/>
    <property type="evidence" value="ECO:0007669"/>
    <property type="project" value="InterPro"/>
</dbReference>
<dbReference type="InterPro" id="IPR014030">
    <property type="entry name" value="Ketoacyl_synth_N"/>
</dbReference>
<feature type="domain" description="Beta-ketoacyl synthase-like N-terminal" evidence="1">
    <location>
        <begin position="3"/>
        <end position="42"/>
    </location>
</feature>
<sequence length="44" mass="4504">VPEPIAIVGLGGVLPGVSTLDDFWSIVEAGVDTASDPPPGRWCL</sequence>
<accession>A0A383AIS9</accession>
<feature type="non-terminal residue" evidence="2">
    <location>
        <position position="44"/>
    </location>
</feature>
<gene>
    <name evidence="2" type="ORF">METZ01_LOCUS460335</name>
</gene>
<proteinExistence type="predicted"/>
<dbReference type="Pfam" id="PF00109">
    <property type="entry name" value="ketoacyl-synt"/>
    <property type="match status" value="1"/>
</dbReference>
<organism evidence="2">
    <name type="scientific">marine metagenome</name>
    <dbReference type="NCBI Taxonomy" id="408172"/>
    <lineage>
        <taxon>unclassified sequences</taxon>
        <taxon>metagenomes</taxon>
        <taxon>ecological metagenomes</taxon>
    </lineage>
</organism>